<evidence type="ECO:0000313" key="2">
    <source>
        <dbReference type="EMBL" id="RYJ45815.1"/>
    </source>
</evidence>
<dbReference type="Proteomes" id="UP000289775">
    <property type="component" value="Unassembled WGS sequence"/>
</dbReference>
<dbReference type="CDD" id="cd04301">
    <property type="entry name" value="NAT_SF"/>
    <property type="match status" value="1"/>
</dbReference>
<dbReference type="RefSeq" id="WP_129749575.1">
    <property type="nucleotide sequence ID" value="NZ_JUIW01000001.1"/>
</dbReference>
<evidence type="ECO:0000313" key="3">
    <source>
        <dbReference type="Proteomes" id="UP000289775"/>
    </source>
</evidence>
<protein>
    <submittedName>
        <fullName evidence="2">GCN5-related N-acetyltransferase</fullName>
    </submittedName>
</protein>
<dbReference type="OrthoDB" id="9793389at2"/>
<evidence type="ECO:0000259" key="1">
    <source>
        <dbReference type="PROSITE" id="PS51729"/>
    </source>
</evidence>
<keyword evidence="2" id="KW-0808">Transferase</keyword>
<dbReference type="AlphaFoldDB" id="A0A444WJ44"/>
<dbReference type="EMBL" id="JUIW01000001">
    <property type="protein sequence ID" value="RYJ45815.1"/>
    <property type="molecule type" value="Genomic_DNA"/>
</dbReference>
<dbReference type="GO" id="GO:0016740">
    <property type="term" value="F:transferase activity"/>
    <property type="evidence" value="ECO:0007669"/>
    <property type="project" value="UniProtKB-KW"/>
</dbReference>
<reference evidence="2 3" key="1">
    <citation type="submission" date="2014-12" db="EMBL/GenBank/DDBJ databases">
        <title>Genome sequence of Flavobacterium beibuense RSKm HC5.</title>
        <authorList>
            <person name="Kim J.F."/>
            <person name="Song J.Y."/>
            <person name="Kwak M.-J."/>
            <person name="Lee S.-W."/>
        </authorList>
    </citation>
    <scope>NUCLEOTIDE SEQUENCE [LARGE SCALE GENOMIC DNA]</scope>
    <source>
        <strain evidence="2 3">RSKm HC5</strain>
    </source>
</reference>
<accession>A0A444WJ44</accession>
<keyword evidence="3" id="KW-1185">Reference proteome</keyword>
<dbReference type="Gene3D" id="3.40.630.30">
    <property type="match status" value="1"/>
</dbReference>
<dbReference type="Pfam" id="PF14542">
    <property type="entry name" value="Acetyltransf_CG"/>
    <property type="match status" value="1"/>
</dbReference>
<proteinExistence type="predicted"/>
<dbReference type="InterPro" id="IPR031165">
    <property type="entry name" value="GNAT_YJDJ"/>
</dbReference>
<dbReference type="InterPro" id="IPR016181">
    <property type="entry name" value="Acyl_CoA_acyltransferase"/>
</dbReference>
<dbReference type="PROSITE" id="PS51729">
    <property type="entry name" value="GNAT_YJDJ"/>
    <property type="match status" value="1"/>
</dbReference>
<gene>
    <name evidence="2" type="ORF">NU09_0407</name>
</gene>
<name>A0A444WJ44_9FLAO</name>
<sequence length="92" mass="10534">MEIIHYDDGKKGHFKAMENDVQAGIMTYVWANNDKFIIEHTVGNPEFKGVGKKLLDKAVEFAREQNLKIIPLCPFAKKMFDKHEEIGDVLAK</sequence>
<feature type="domain" description="N-acetyltransferase" evidence="1">
    <location>
        <begin position="6"/>
        <end position="91"/>
    </location>
</feature>
<comment type="caution">
    <text evidence="2">The sequence shown here is derived from an EMBL/GenBank/DDBJ whole genome shotgun (WGS) entry which is preliminary data.</text>
</comment>
<dbReference type="SUPFAM" id="SSF55729">
    <property type="entry name" value="Acyl-CoA N-acyltransferases (Nat)"/>
    <property type="match status" value="1"/>
</dbReference>
<organism evidence="2 3">
    <name type="scientific">Flavobacterium beibuense</name>
    <dbReference type="NCBI Taxonomy" id="657326"/>
    <lineage>
        <taxon>Bacteria</taxon>
        <taxon>Pseudomonadati</taxon>
        <taxon>Bacteroidota</taxon>
        <taxon>Flavobacteriia</taxon>
        <taxon>Flavobacteriales</taxon>
        <taxon>Flavobacteriaceae</taxon>
        <taxon>Flavobacterium</taxon>
    </lineage>
</organism>